<dbReference type="InterPro" id="IPR050833">
    <property type="entry name" value="Poly_Biosynth_Transport"/>
</dbReference>
<accession>A0A0F9QJH4</accession>
<dbReference type="Pfam" id="PF01943">
    <property type="entry name" value="Polysacc_synt"/>
    <property type="match status" value="1"/>
</dbReference>
<feature type="transmembrane region" description="Helical" evidence="6">
    <location>
        <begin position="299"/>
        <end position="321"/>
    </location>
</feature>
<protein>
    <submittedName>
        <fullName evidence="7">Uncharacterized protein</fullName>
    </submittedName>
</protein>
<organism evidence="7">
    <name type="scientific">marine sediment metagenome</name>
    <dbReference type="NCBI Taxonomy" id="412755"/>
    <lineage>
        <taxon>unclassified sequences</taxon>
        <taxon>metagenomes</taxon>
        <taxon>ecological metagenomes</taxon>
    </lineage>
</organism>
<reference evidence="7" key="1">
    <citation type="journal article" date="2015" name="Nature">
        <title>Complex archaea that bridge the gap between prokaryotes and eukaryotes.</title>
        <authorList>
            <person name="Spang A."/>
            <person name="Saw J.H."/>
            <person name="Jorgensen S.L."/>
            <person name="Zaremba-Niedzwiedzka K."/>
            <person name="Martijn J."/>
            <person name="Lind A.E."/>
            <person name="van Eijk R."/>
            <person name="Schleper C."/>
            <person name="Guy L."/>
            <person name="Ettema T.J."/>
        </authorList>
    </citation>
    <scope>NUCLEOTIDE SEQUENCE</scope>
</reference>
<feature type="transmembrane region" description="Helical" evidence="6">
    <location>
        <begin position="369"/>
        <end position="389"/>
    </location>
</feature>
<feature type="transmembrane region" description="Helical" evidence="6">
    <location>
        <begin position="12"/>
        <end position="36"/>
    </location>
</feature>
<evidence type="ECO:0000256" key="5">
    <source>
        <dbReference type="ARBA" id="ARBA00023136"/>
    </source>
</evidence>
<feature type="transmembrane region" description="Helical" evidence="6">
    <location>
        <begin position="88"/>
        <end position="106"/>
    </location>
</feature>
<feature type="non-terminal residue" evidence="7">
    <location>
        <position position="503"/>
    </location>
</feature>
<feature type="transmembrane region" description="Helical" evidence="6">
    <location>
        <begin position="180"/>
        <end position="199"/>
    </location>
</feature>
<comment type="subcellular location">
    <subcellularLocation>
        <location evidence="1">Cell membrane</location>
        <topology evidence="1">Multi-pass membrane protein</topology>
    </subcellularLocation>
</comment>
<feature type="transmembrane region" description="Helical" evidence="6">
    <location>
        <begin position="395"/>
        <end position="414"/>
    </location>
</feature>
<dbReference type="InterPro" id="IPR002797">
    <property type="entry name" value="Polysacc_synth"/>
</dbReference>
<name>A0A0F9QJH4_9ZZZZ</name>
<keyword evidence="3 6" id="KW-0812">Transmembrane</keyword>
<feature type="transmembrane region" description="Helical" evidence="6">
    <location>
        <begin position="42"/>
        <end position="67"/>
    </location>
</feature>
<keyword evidence="2" id="KW-1003">Cell membrane</keyword>
<comment type="caution">
    <text evidence="7">The sequence shown here is derived from an EMBL/GenBank/DDBJ whole genome shotgun (WGS) entry which is preliminary data.</text>
</comment>
<sequence length="503" mass="58719">MRNKEEAFKSFFVISISLSVAFISNLLIVFILTRMFPPEIYAVYQFSLTFLAYFTIFSNIGLSTTIIQQISAEKDKSSNKNVTRFSEGLKWIFLLTIFFSLILFFLSDIFERFYQMPGLSFVLKLTSLIVFSNNIVNYFESLFQGLWRFKLFAISFISAKLIKVVIVFFALFMNMAISQIVLYFSIGSLIQLIIIIIFSQIKFKIFSSIFTISWELSRNLLKFSVFIFIFVFLQNVITNSNQFILAVFVTSSEIAYYTIVLWMLVSLSIPAIIFSRFLLPYVSHYIQKEGEERNKIDTIYNFIFKYGLLITIPLSFYFLFFSDFLIALIFEPSYYPISNYLKLYIFFLNINMIDVAGGHFLWASNEPKLVFKLYTVTSVFTITLSLILIPLYYTWGALISIMIPHSIYTIYSIILVKRKNNINFDSHMISSIFKYIISAFTVFLLLFISNLFFTFNLYNLVILIAFSGIYFSIFFIIILLLRAVTIAEIKDFINVLKNSILKN</sequence>
<evidence type="ECO:0000256" key="3">
    <source>
        <dbReference type="ARBA" id="ARBA00022692"/>
    </source>
</evidence>
<gene>
    <name evidence="7" type="ORF">LCGC14_1008110</name>
</gene>
<keyword evidence="5 6" id="KW-0472">Membrane</keyword>
<dbReference type="GO" id="GO:0005886">
    <property type="term" value="C:plasma membrane"/>
    <property type="evidence" value="ECO:0007669"/>
    <property type="project" value="UniProtKB-SubCell"/>
</dbReference>
<dbReference type="AlphaFoldDB" id="A0A0F9QJH4"/>
<evidence type="ECO:0000256" key="2">
    <source>
        <dbReference type="ARBA" id="ARBA00022475"/>
    </source>
</evidence>
<feature type="transmembrane region" description="Helical" evidence="6">
    <location>
        <begin position="461"/>
        <end position="481"/>
    </location>
</feature>
<dbReference type="PANTHER" id="PTHR30250:SF11">
    <property type="entry name" value="O-ANTIGEN TRANSPORTER-RELATED"/>
    <property type="match status" value="1"/>
</dbReference>
<evidence type="ECO:0000256" key="6">
    <source>
        <dbReference type="SAM" id="Phobius"/>
    </source>
</evidence>
<feature type="transmembrane region" description="Helical" evidence="6">
    <location>
        <begin position="257"/>
        <end position="279"/>
    </location>
</feature>
<feature type="transmembrane region" description="Helical" evidence="6">
    <location>
        <begin position="220"/>
        <end position="237"/>
    </location>
</feature>
<feature type="transmembrane region" description="Helical" evidence="6">
    <location>
        <begin position="151"/>
        <end position="174"/>
    </location>
</feature>
<proteinExistence type="predicted"/>
<evidence type="ECO:0000256" key="1">
    <source>
        <dbReference type="ARBA" id="ARBA00004651"/>
    </source>
</evidence>
<evidence type="ECO:0000313" key="7">
    <source>
        <dbReference type="EMBL" id="KKN13271.1"/>
    </source>
</evidence>
<evidence type="ECO:0000256" key="4">
    <source>
        <dbReference type="ARBA" id="ARBA00022989"/>
    </source>
</evidence>
<keyword evidence="4 6" id="KW-1133">Transmembrane helix</keyword>
<dbReference type="EMBL" id="LAZR01003939">
    <property type="protein sequence ID" value="KKN13271.1"/>
    <property type="molecule type" value="Genomic_DNA"/>
</dbReference>
<dbReference type="PANTHER" id="PTHR30250">
    <property type="entry name" value="PST FAMILY PREDICTED COLANIC ACID TRANSPORTER"/>
    <property type="match status" value="1"/>
</dbReference>
<feature type="transmembrane region" description="Helical" evidence="6">
    <location>
        <begin position="118"/>
        <end position="139"/>
    </location>
</feature>
<feature type="transmembrane region" description="Helical" evidence="6">
    <location>
        <begin position="435"/>
        <end position="455"/>
    </location>
</feature>
<feature type="transmembrane region" description="Helical" evidence="6">
    <location>
        <begin position="341"/>
        <end position="362"/>
    </location>
</feature>